<gene>
    <name evidence="7" type="ORF">Cpa01nite_22500</name>
</gene>
<comment type="caution">
    <text evidence="7">The sequence shown here is derived from an EMBL/GenBank/DDBJ whole genome shotgun (WGS) entry which is preliminary data.</text>
</comment>
<dbReference type="GO" id="GO:0016020">
    <property type="term" value="C:membrane"/>
    <property type="evidence" value="ECO:0007669"/>
    <property type="project" value="UniProtKB-SubCell"/>
</dbReference>
<keyword evidence="8" id="KW-1185">Reference proteome</keyword>
<evidence type="ECO:0000256" key="5">
    <source>
        <dbReference type="ARBA" id="ARBA00023136"/>
    </source>
</evidence>
<dbReference type="Pfam" id="PF07963">
    <property type="entry name" value="N_methyl"/>
    <property type="match status" value="1"/>
</dbReference>
<keyword evidence="5 6" id="KW-0472">Membrane</keyword>
<dbReference type="AlphaFoldDB" id="A0A919P9H6"/>
<keyword evidence="2" id="KW-0488">Methylation</keyword>
<dbReference type="SUPFAM" id="SSF54523">
    <property type="entry name" value="Pili subunits"/>
    <property type="match status" value="1"/>
</dbReference>
<evidence type="ECO:0000256" key="3">
    <source>
        <dbReference type="ARBA" id="ARBA00022692"/>
    </source>
</evidence>
<feature type="transmembrane region" description="Helical" evidence="6">
    <location>
        <begin position="12"/>
        <end position="36"/>
    </location>
</feature>
<evidence type="ECO:0000313" key="7">
    <source>
        <dbReference type="EMBL" id="GIG36869.1"/>
    </source>
</evidence>
<proteinExistence type="predicted"/>
<evidence type="ECO:0000313" key="8">
    <source>
        <dbReference type="Proteomes" id="UP000642125"/>
    </source>
</evidence>
<dbReference type="InterPro" id="IPR012902">
    <property type="entry name" value="N_methyl_site"/>
</dbReference>
<reference evidence="7" key="1">
    <citation type="submission" date="2021-01" db="EMBL/GenBank/DDBJ databases">
        <title>Whole genome shotgun sequence of Cellulomonas pakistanensis NBRC 110800.</title>
        <authorList>
            <person name="Komaki H."/>
            <person name="Tamura T."/>
        </authorList>
    </citation>
    <scope>NUCLEOTIDE SEQUENCE</scope>
    <source>
        <strain evidence="7">NBRC 110800</strain>
    </source>
</reference>
<comment type="subcellular location">
    <subcellularLocation>
        <location evidence="1">Membrane</location>
        <topology evidence="1">Single-pass membrane protein</topology>
    </subcellularLocation>
</comment>
<dbReference type="PANTHER" id="PTHR30093:SF44">
    <property type="entry name" value="TYPE II SECRETION SYSTEM CORE PROTEIN G"/>
    <property type="match status" value="1"/>
</dbReference>
<evidence type="ECO:0000256" key="2">
    <source>
        <dbReference type="ARBA" id="ARBA00022481"/>
    </source>
</evidence>
<dbReference type="EMBL" id="BONO01000016">
    <property type="protein sequence ID" value="GIG36869.1"/>
    <property type="molecule type" value="Genomic_DNA"/>
</dbReference>
<evidence type="ECO:0008006" key="9">
    <source>
        <dbReference type="Google" id="ProtNLM"/>
    </source>
</evidence>
<sequence length="188" mass="19998">MRRRTGRRDDGFTLTELLVVIVIIGILAAVAVPLYLNQQSRARDSAAQSDVSGLGREVQAQLVTEDVSAIRVGYGLLGAAGTSGRLYTISTGSGASGTWEGLGRVSAHVFLAQANGSAQYKGDSFLTAPDGTWTGFPLVVHDPVNPAATDLTERNWCVHVSVDNGKPTWGVWRYSAMRGLEDGRCGAY</sequence>
<keyword evidence="4 6" id="KW-1133">Transmembrane helix</keyword>
<organism evidence="7 8">
    <name type="scientific">Cellulomonas pakistanensis</name>
    <dbReference type="NCBI Taxonomy" id="992287"/>
    <lineage>
        <taxon>Bacteria</taxon>
        <taxon>Bacillati</taxon>
        <taxon>Actinomycetota</taxon>
        <taxon>Actinomycetes</taxon>
        <taxon>Micrococcales</taxon>
        <taxon>Cellulomonadaceae</taxon>
        <taxon>Cellulomonas</taxon>
    </lineage>
</organism>
<dbReference type="NCBIfam" id="TIGR02532">
    <property type="entry name" value="IV_pilin_GFxxxE"/>
    <property type="match status" value="1"/>
</dbReference>
<accession>A0A919P9H6</accession>
<dbReference type="InterPro" id="IPR045584">
    <property type="entry name" value="Pilin-like"/>
</dbReference>
<dbReference type="Gene3D" id="3.30.700.10">
    <property type="entry name" value="Glycoprotein, Type 4 Pilin"/>
    <property type="match status" value="1"/>
</dbReference>
<evidence type="ECO:0000256" key="4">
    <source>
        <dbReference type="ARBA" id="ARBA00022989"/>
    </source>
</evidence>
<dbReference type="Proteomes" id="UP000642125">
    <property type="component" value="Unassembled WGS sequence"/>
</dbReference>
<keyword evidence="3 6" id="KW-0812">Transmembrane</keyword>
<dbReference type="PANTHER" id="PTHR30093">
    <property type="entry name" value="GENERAL SECRETION PATHWAY PROTEIN G"/>
    <property type="match status" value="1"/>
</dbReference>
<evidence type="ECO:0000256" key="1">
    <source>
        <dbReference type="ARBA" id="ARBA00004167"/>
    </source>
</evidence>
<protein>
    <recommendedName>
        <fullName evidence="9">Prepilin-type N-terminal cleavage/methylation domain-containing protein</fullName>
    </recommendedName>
</protein>
<name>A0A919P9H6_9CELL</name>
<evidence type="ECO:0000256" key="6">
    <source>
        <dbReference type="SAM" id="Phobius"/>
    </source>
</evidence>